<dbReference type="Proteomes" id="UP000015102">
    <property type="component" value="Unassembled WGS sequence"/>
</dbReference>
<dbReference type="EnsemblMetazoa" id="MESCA006256-RA">
    <property type="protein sequence ID" value="MESCA006256-PA"/>
    <property type="gene ID" value="MESCA006256"/>
</dbReference>
<dbReference type="Pfam" id="PF00379">
    <property type="entry name" value="Chitin_bind_4"/>
    <property type="match status" value="2"/>
</dbReference>
<dbReference type="InterPro" id="IPR050468">
    <property type="entry name" value="Cuticle_Struct_Prot"/>
</dbReference>
<dbReference type="OMA" id="FAYQYET"/>
<dbReference type="GO" id="GO:0008010">
    <property type="term" value="F:structural constituent of chitin-based larval cuticle"/>
    <property type="evidence" value="ECO:0007669"/>
    <property type="project" value="TreeGrafter"/>
</dbReference>
<dbReference type="GO" id="GO:0062129">
    <property type="term" value="C:chitin-based extracellular matrix"/>
    <property type="evidence" value="ECO:0007669"/>
    <property type="project" value="TreeGrafter"/>
</dbReference>
<dbReference type="HOGENOM" id="CLU_065450_7_3_1"/>
<dbReference type="EMBL" id="CAQQ02393907">
    <property type="status" value="NOT_ANNOTATED_CDS"/>
    <property type="molecule type" value="Genomic_DNA"/>
</dbReference>
<evidence type="ECO:0000313" key="4">
    <source>
        <dbReference type="EnsemblMetazoa" id="MESCA006256-PA"/>
    </source>
</evidence>
<dbReference type="PANTHER" id="PTHR10380:SF217">
    <property type="entry name" value="CUTICULAR PROTEIN 49AE"/>
    <property type="match status" value="1"/>
</dbReference>
<evidence type="ECO:0000256" key="2">
    <source>
        <dbReference type="PROSITE-ProRule" id="PRU00497"/>
    </source>
</evidence>
<sequence>MLKFILVASLVCLVFGRPEGDLKKEVDQIIKQDSEIKEDGTFAYQYETSNGISAQAQGYLKTVTIPEYEGLDGKVVPQHQEQVLVQSGSYVYTNSDGQPINVTYVADENGFQPVGDSIPKAFTLILATALSAALARPQDPIPIISQESNIEPDGSYRYSYETGNGIKGEETGTLKKATNPDNNDVIIADGSVSYTDPDGNLISLTYTADDERGFVPVGDHLPTPPPILQQYRKP</sequence>
<evidence type="ECO:0000313" key="5">
    <source>
        <dbReference type="Proteomes" id="UP000015102"/>
    </source>
</evidence>
<dbReference type="PANTHER" id="PTHR10380">
    <property type="entry name" value="CUTICLE PROTEIN"/>
    <property type="match status" value="1"/>
</dbReference>
<dbReference type="PROSITE" id="PS00233">
    <property type="entry name" value="CHIT_BIND_RR_1"/>
    <property type="match status" value="2"/>
</dbReference>
<feature type="signal peptide" evidence="3">
    <location>
        <begin position="1"/>
        <end position="16"/>
    </location>
</feature>
<dbReference type="InterPro" id="IPR031311">
    <property type="entry name" value="CHIT_BIND_RR_consensus"/>
</dbReference>
<name>T1GRH2_MEGSC</name>
<dbReference type="STRING" id="36166.T1GRH2"/>
<feature type="chain" id="PRO_5004588457" evidence="3">
    <location>
        <begin position="17"/>
        <end position="234"/>
    </location>
</feature>
<accession>T1GRH2</accession>
<evidence type="ECO:0000256" key="1">
    <source>
        <dbReference type="ARBA" id="ARBA00022460"/>
    </source>
</evidence>
<keyword evidence="5" id="KW-1185">Reference proteome</keyword>
<protein>
    <submittedName>
        <fullName evidence="4">Uncharacterized protein</fullName>
    </submittedName>
</protein>
<keyword evidence="1 2" id="KW-0193">Cuticle</keyword>
<dbReference type="EMBL" id="CAQQ02393908">
    <property type="status" value="NOT_ANNOTATED_CDS"/>
    <property type="molecule type" value="Genomic_DNA"/>
</dbReference>
<organism evidence="4 5">
    <name type="scientific">Megaselia scalaris</name>
    <name type="common">Humpbacked fly</name>
    <name type="synonym">Phora scalaris</name>
    <dbReference type="NCBI Taxonomy" id="36166"/>
    <lineage>
        <taxon>Eukaryota</taxon>
        <taxon>Metazoa</taxon>
        <taxon>Ecdysozoa</taxon>
        <taxon>Arthropoda</taxon>
        <taxon>Hexapoda</taxon>
        <taxon>Insecta</taxon>
        <taxon>Pterygota</taxon>
        <taxon>Neoptera</taxon>
        <taxon>Endopterygota</taxon>
        <taxon>Diptera</taxon>
        <taxon>Brachycera</taxon>
        <taxon>Muscomorpha</taxon>
        <taxon>Platypezoidea</taxon>
        <taxon>Phoridae</taxon>
        <taxon>Megaseliini</taxon>
        <taxon>Megaselia</taxon>
    </lineage>
</organism>
<dbReference type="PRINTS" id="PR00947">
    <property type="entry name" value="CUTICLE"/>
</dbReference>
<reference evidence="5" key="1">
    <citation type="submission" date="2013-02" db="EMBL/GenBank/DDBJ databases">
        <authorList>
            <person name="Hughes D."/>
        </authorList>
    </citation>
    <scope>NUCLEOTIDE SEQUENCE</scope>
    <source>
        <strain>Durham</strain>
        <strain evidence="5">NC isolate 2 -- Noor lab</strain>
    </source>
</reference>
<keyword evidence="3" id="KW-0732">Signal</keyword>
<reference evidence="4" key="2">
    <citation type="submission" date="2015-06" db="UniProtKB">
        <authorList>
            <consortium name="EnsemblMetazoa"/>
        </authorList>
    </citation>
    <scope>IDENTIFICATION</scope>
</reference>
<dbReference type="AlphaFoldDB" id="T1GRH2"/>
<dbReference type="PROSITE" id="PS51155">
    <property type="entry name" value="CHIT_BIND_RR_2"/>
    <property type="match status" value="2"/>
</dbReference>
<evidence type="ECO:0000256" key="3">
    <source>
        <dbReference type="SAM" id="SignalP"/>
    </source>
</evidence>
<proteinExistence type="predicted"/>
<dbReference type="InterPro" id="IPR000618">
    <property type="entry name" value="Insect_cuticle"/>
</dbReference>